<keyword evidence="2" id="KW-0732">Signal</keyword>
<dbReference type="PANTHER" id="PTHR33067:SF9">
    <property type="entry name" value="RNA-DIRECTED DNA POLYMERASE"/>
    <property type="match status" value="1"/>
</dbReference>
<accession>A0A6L2JKU6</accession>
<evidence type="ECO:0000256" key="1">
    <source>
        <dbReference type="SAM" id="Coils"/>
    </source>
</evidence>
<feature type="signal peptide" evidence="2">
    <location>
        <begin position="1"/>
        <end position="19"/>
    </location>
</feature>
<proteinExistence type="predicted"/>
<reference evidence="3" key="1">
    <citation type="journal article" date="2019" name="Sci. Rep.">
        <title>Draft genome of Tanacetum cinerariifolium, the natural source of mosquito coil.</title>
        <authorList>
            <person name="Yamashiro T."/>
            <person name="Shiraishi A."/>
            <person name="Satake H."/>
            <person name="Nakayama K."/>
        </authorList>
    </citation>
    <scope>NUCLEOTIDE SEQUENCE</scope>
</reference>
<evidence type="ECO:0000256" key="2">
    <source>
        <dbReference type="SAM" id="SignalP"/>
    </source>
</evidence>
<keyword evidence="1" id="KW-0175">Coiled coil</keyword>
<protein>
    <recommendedName>
        <fullName evidence="4">Reverse transcriptase domain-containing protein</fullName>
    </recommendedName>
</protein>
<dbReference type="InterPro" id="IPR021109">
    <property type="entry name" value="Peptidase_aspartic_dom_sf"/>
</dbReference>
<comment type="caution">
    <text evidence="3">The sequence shown here is derived from an EMBL/GenBank/DDBJ whole genome shotgun (WGS) entry which is preliminary data.</text>
</comment>
<dbReference type="Gene3D" id="2.40.70.10">
    <property type="entry name" value="Acid Proteases"/>
    <property type="match status" value="1"/>
</dbReference>
<dbReference type="PANTHER" id="PTHR33067">
    <property type="entry name" value="RNA-DIRECTED DNA POLYMERASE-RELATED"/>
    <property type="match status" value="1"/>
</dbReference>
<feature type="coiled-coil region" evidence="1">
    <location>
        <begin position="78"/>
        <end position="105"/>
    </location>
</feature>
<dbReference type="CDD" id="cd00303">
    <property type="entry name" value="retropepsin_like"/>
    <property type="match status" value="1"/>
</dbReference>
<gene>
    <name evidence="3" type="ORF">Tci_009631</name>
</gene>
<evidence type="ECO:0000313" key="3">
    <source>
        <dbReference type="EMBL" id="GEU37653.1"/>
    </source>
</evidence>
<dbReference type="AlphaFoldDB" id="A0A6L2JKU6"/>
<evidence type="ECO:0008006" key="4">
    <source>
        <dbReference type="Google" id="ProtNLM"/>
    </source>
</evidence>
<name>A0A6L2JKU6_TANCI</name>
<dbReference type="EMBL" id="BKCJ010000955">
    <property type="protein sequence ID" value="GEU37653.1"/>
    <property type="molecule type" value="Genomic_DNA"/>
</dbReference>
<sequence>MQLVVVVVVGALGPEFVLGFAPLESSLSQLVLVWCMTRNSTKELLTPFENPKQVLRSRRNLFDTPSLMGSNLPKFDQLSEIEEHIEEEEEEEKEVTEIMTETMKQFMSKTRRDCESCYEPSLYPSLKLQEVILFYNGLDVLTRQILDSRGVIPSKTAADPKIAIQEMAKYSQKWHNETSSKTRTLVDLGASVSVMPFSIYINLDLGGLSHTRLTIEVADRTIKHPRGVAENVLVRIGKFVFPIDFIILDIPEDKDVPLILRQPFLSTAHVKIDVFKTKVLSPPLA</sequence>
<organism evidence="3">
    <name type="scientific">Tanacetum cinerariifolium</name>
    <name type="common">Dalmatian daisy</name>
    <name type="synonym">Chrysanthemum cinerariifolium</name>
    <dbReference type="NCBI Taxonomy" id="118510"/>
    <lineage>
        <taxon>Eukaryota</taxon>
        <taxon>Viridiplantae</taxon>
        <taxon>Streptophyta</taxon>
        <taxon>Embryophyta</taxon>
        <taxon>Tracheophyta</taxon>
        <taxon>Spermatophyta</taxon>
        <taxon>Magnoliopsida</taxon>
        <taxon>eudicotyledons</taxon>
        <taxon>Gunneridae</taxon>
        <taxon>Pentapetalae</taxon>
        <taxon>asterids</taxon>
        <taxon>campanulids</taxon>
        <taxon>Asterales</taxon>
        <taxon>Asteraceae</taxon>
        <taxon>Asteroideae</taxon>
        <taxon>Anthemideae</taxon>
        <taxon>Anthemidinae</taxon>
        <taxon>Tanacetum</taxon>
    </lineage>
</organism>
<feature type="chain" id="PRO_5026832535" description="Reverse transcriptase domain-containing protein" evidence="2">
    <location>
        <begin position="20"/>
        <end position="285"/>
    </location>
</feature>